<feature type="compositionally biased region" description="Basic residues" evidence="1">
    <location>
        <begin position="3925"/>
        <end position="3934"/>
    </location>
</feature>
<dbReference type="InterPro" id="IPR015919">
    <property type="entry name" value="Cadherin-like_sf"/>
</dbReference>
<keyword evidence="2" id="KW-1133">Transmembrane helix</keyword>
<reference evidence="6" key="1">
    <citation type="submission" date="2025-08" db="UniProtKB">
        <authorList>
            <consortium name="RefSeq"/>
        </authorList>
    </citation>
    <scope>IDENTIFICATION</scope>
</reference>
<gene>
    <name evidence="6" type="primary">LOC101235176</name>
</gene>
<feature type="transmembrane region" description="Helical" evidence="2">
    <location>
        <begin position="3492"/>
        <end position="3513"/>
    </location>
</feature>
<feature type="compositionally biased region" description="Basic and acidic residues" evidence="1">
    <location>
        <begin position="3714"/>
        <end position="3728"/>
    </location>
</feature>
<feature type="domain" description="Peptidase S72" evidence="4">
    <location>
        <begin position="835"/>
        <end position="946"/>
    </location>
</feature>
<dbReference type="PROSITE" id="PS51699">
    <property type="entry name" value="SEA_DG"/>
    <property type="match status" value="2"/>
</dbReference>
<keyword evidence="5" id="KW-1185">Reference proteome</keyword>
<name>A0ABM4CPS5_HYDVU</name>
<dbReference type="SUPFAM" id="SSF49313">
    <property type="entry name" value="Cadherin-like"/>
    <property type="match status" value="1"/>
</dbReference>
<accession>A0ABM4CPS5</accession>
<dbReference type="PANTHER" id="PTHR21559">
    <property type="entry name" value="DYSTROGLYCAN-RELATED"/>
    <property type="match status" value="1"/>
</dbReference>
<dbReference type="RefSeq" id="XP_065663856.1">
    <property type="nucleotide sequence ID" value="XM_065807784.1"/>
</dbReference>
<dbReference type="Proteomes" id="UP001652625">
    <property type="component" value="Chromosome 10"/>
</dbReference>
<proteinExistence type="predicted"/>
<keyword evidence="3" id="KW-0732">Signal</keyword>
<feature type="region of interest" description="Disordered" evidence="1">
    <location>
        <begin position="3594"/>
        <end position="3686"/>
    </location>
</feature>
<feature type="chain" id="PRO_5045197780" evidence="3">
    <location>
        <begin position="17"/>
        <end position="4037"/>
    </location>
</feature>
<dbReference type="PANTHER" id="PTHR21559:SF21">
    <property type="entry name" value="DYSTROGLYCAN 1"/>
    <property type="match status" value="1"/>
</dbReference>
<feature type="region of interest" description="Disordered" evidence="1">
    <location>
        <begin position="3709"/>
        <end position="3735"/>
    </location>
</feature>
<feature type="compositionally biased region" description="Basic and acidic residues" evidence="1">
    <location>
        <begin position="3594"/>
        <end position="3638"/>
    </location>
</feature>
<sequence>MLSLLVFIQCASFIWSGVPIANKAYQVVNVLNTIYRYSLEIPQDSFTDAEDGNTRNLQLQWLFANNQQVPNSYWIGLRRSSNKDELIFYVDRSVWQNKYYYFNLKAVDKDGNSAAILYNFTFLLPPQDPIYKRFLILESNSSNIFQSSSIEILFYIQEKKIYPYSQLNQQGIPNFDQIITDSLNITKNNGLTTIYLTWSSSMFLLNWCNLKSIIDFRSKTIKEYNLTYIQYFNLEFYVKQSTESFYGACSYLSIDPPVVSNYVLNPFKVDFGVYFSIAVPSDLFFSPETGKLMSLLLYLRTSNGEKLPSSYWIELNGNNISSKITLDGFISYNQALQQSSYIFQLVASSPLLEESYRVLNISINSFPIIQQNFIVSFKGFVAFSISYLNFITRFISIMSDYLSISSSIIIFDVNTLYGQIVVKWSLFDLTLKNCNFDKVSLLKSKLFDNNGLPNNDLKNVINMTINYIVTNITFSAQLACLNDQNGPVRNEAYLNISIKDGLYRFILPLPSTTFIDAKDGDMSKLVLQLLLPNGENVPLSNWVQLLRSNNKDQLIGFLSLEIYSKKSWSFLLKATDSDGNYATKSYNFFIDTQPLSLYYQISLTLQTSVAEVVSLNDVELAFYIQEKKILPYSLLQNQGIFDVNTLIVLDLNVERNFNFITARLLWSSSIFSFSCDVSKIIRFRSKEFDYFKTAYNGFYSPEFTVMSNLESFIGDCSYLSASPPLVSNLAFIKVDVTFGSLFSINIPNDIFTPPADGSSMKLNIHLKGKDEDDLPVLYWISLSNNTLSNSKVLVGYASNDVAAMQTVYTFRLVAYTPLLINASRLFTVNIINYYQVKENFVVTMWLTSDNVIVFSTFIKIFLTTISNNLMYPIDSFVILKPTFLLNSIVIRWTLKEYAASECNFNELNRITNKLVYNNGQATVEFFNSLSKVMLTLTSISIEKLGVCAIDNSHPVPDEPLLNINVSSKTYRFTLLLKRTTFVDSKDGDMSNLKIDLLLENGEPVSLSNWVQISRLNGNDSLIGYIPLNVYNKLIWKFILKATNSDGNFATKLYIFNLESSPKQATYKMLLTLRSNYQNFVNSNDVLILFYIQDFKLMNYSQSNLQGISNVYSVITEDFKVSRNNGEILITLLWSLTDFVTINCELDKIVQLRRKNNGKFYTTYSNMFFPEFNLIKNTESFFDACSYLSADPPIFGAQQFQKVDVDSGSLFSVSIPSDLFRPPLSGSSMILTLELRNQNGEPVSLPWITLNGNIFKYGLRIEGYVPFDIASKQSSFIFQLAAITPLLEEIVNFFTVIISDNKILQLNYIVTFSSQSYIIGNYIFFSNLISRLSSYLSVRISSVIVIKFVATTSSTDIQWTLLPLTGSICDDVLIQAITSKIKNDGALNPSLISVLNNMNFVNTSITYSLGFACINDNVSPIPDSNTEDIIIQNNVYRFRLTLPLTTFVDKNDGNMNMLKIDFLMESKIPVPIDNWVQLQKSFNSYEFIGYVNILISSTYTWTYFIKATDKAGNAAFKKFNFIMVEKQMQANYRKNLTIRSFSPTLYEKTDVGILFYIQEQKLFTYSLQQNQGVTDLNTLITEQLQVTRNDMLLVIHLVWTSAIFISSSCDIPKVIKFRSKTNFNFEKLYFDLFLPEMTYLGETEEFLNACNFLTSQPPMIGPSTISDITIKYGEFFSIILPNDLFTSPSVGSSLSIYLRDKNGNALPDFYWISISSNKVINLRLEGYISTVIAAQQTNYLFRLVAVTSLQIEAYRLININVIGYKTVSQNVVFTFITLSTIGSYSTFINQFIIAISKYLSYSSSSILIISYDTSLLQTKIQWTMFQFTGTNCESSLASSVSQKLLYENSKHINPDLFSVLANINFILNSADIFISDVCTIDRNGPIPDKLSQEYTININVYRFSFILASTTFVDVKDGDMTKLDVELTTESGNTVSVDSWIEFVKLGSSFCLNGFISSISYTKAQWVFLLKATDSDKNVGIKKYIFNVQFPRLGPNYMRSLTVRSISSAMLSLKDVSVLFYIQEKKLIPYSIGQNQGFAKVDSLITDSLLVTRTNGFITVNLVWTSNIFVSDQCSLEKIIGLRSKTNGAYSSMYSQMFQPEFMYIEEKESFLGPCMDLSIDPPIIGPAQLNPIGVRFGEFFSINLPKNLFTFSSTKTSFNVYLADENGKALPDIYWIQLSTNIMSFHLRIEGYISNMIAIQKINYKFRIVAVTQLKIEAYRIININIQGYRPINKNFYVTVNTFTAVNIVPAFVNQFVLTIANYLSYSASSILIISYDTSSLQTKIQWTMVQFTSASCDSSLASSISQRFLDANGKVNPDLVSVLANINFYLNSVDVNLSDNCAIDRNAPVPDQPSQEYTININVYRFSFNLPVTTFVDAKDGDMTKLAVELTTESGLSVSVDSWIEFVQSGSSFRLNGFVSSISYTKAQWVFLLKATDSDKNVGIKKFIFNVKLPPLGPNYMRSLTVRSISSAMLSLRDVSVLFYIQEKKLVPYSIGQNQGFVKVDSLITDSLLVTRTNGFITVKLVWSSNIFVSDQCSLEKIISVRSKTTGAYSSMYSQMFQPEFMYVEEKESFLGPCMDLSIDPPIIGPATLNPISVKFGEFFSITLPSNLFSSPSVATRLSVYLRDENGNALPDFYWIALSNNNLAIGLRIEAYASNMIALQRTSYLLRLVAVTSLQIEAYRLINVNIVGYKPIQQKFVITFTTSSSITSFTVFVNQFILAISKYLSYSASSILIISYDTSSLQTKIQWTMVQFTSASCDSSLASSISQRFLDANGKVNPDLVSVLANINFYLNSVDVNLSDNCAIDRNAPVPDQPSQEYTININVYRFSFNLPVTTFVDAKDGDMTKLAVELTTESGLSVSVDSWIEFVQSGSSFRLNGFVSSISYTKAQWVFLLKATDSDKNVGIKKFIFNVKLPPLGPNYMRSLTVRSFSPLFIDMKDVSLLFYIYEKKLLPYFISQSQGIFSVDSFITDSFSVIRTTSYINIILAWSSVIFVSDECSMQKILSFRSKTLTSFSSIYSQMFQPEFIYLDEKEVFLNSCSNFSISPPDPKNPPNISAQFCQELYFEINENTFFDRIYGNTKSLYLELFTFNYEPLPFNEWVALDSNKQSIRGYPRLGTQNVVQYVYYYKLKATNKLGGYAFIDLTITLSKNPSLSFVYVASFLSLTNYKILVDEELLLISKLQSFFQMKVINDVAFSSINSSMRLFKWGFCDSPKVCFCSTVKSYRSLILPQKRFADVLSPEFTLMTTSDELYGICSSYSKPVENFFQISEMIVVGDFYTYYLPEDSFFDKEEGFTRNLTVSLRSDYSNLSWIYFDQVNLQVCALVDMQFYQNLKDSFFKSNMFQYIIYVQNTCGDSVSKLVTTTISYQSYFSLIDFSMLVSQSKLYIMSNCYAMSVLISKITSFSGNSQNSVFIVSINQINSTVTKISWNYRNITCINAYKIKNILTTTTGYMNFVSFMAPDYSVSSVSVTQSADCLISPSPIIDYLWILWLIIAIALLFLLIWLLWVCLPLCCPAFCATCCGGAFANCCIPCCTCCKTKNKEFETYSTLYADDPYNREGDVIVVPQNEVSRRKSQGVVMPKENDLFDDVMSRPWDDPDGPKRDNNPRVSNKENYPDPDKLDKPFDPSDIRRRPSNVNGFDLTDDNPFSSNTTGLPNNPGSFSNPRRKLPVNPELRDFNPRTNIDEYNTINRTKREFNAANSNNINERQSKDRSNSIYRRNENTNNPNYIQNTRVDYLENKNVSNNYRQNTQINNEWYNRKLASDDMLERHKDVLTKSNEHVKHRIATIRAPMLLPVPFSSRRRTYRSSSRDRRVSHFESDSDLSKINYQNNKHFETTVIDKDPYVYADAIMEIPIDAKIKRRSHSRRRRTKSDTDLNIRKEHRSIVGSSDEFEQIVDQVRQKLNKRFRGSEPELILSRRKHKHHRQRASSLSPPRRALNSSRDRIRKADFTESYPVNVTNNDRTIQFINEQHDIKQGKYRYRLSDKKRRRVDSYDRIFDLKNRDRKSERRHRNRRDMDFEYMSCDNESEL</sequence>
<evidence type="ECO:0000256" key="3">
    <source>
        <dbReference type="SAM" id="SignalP"/>
    </source>
</evidence>
<keyword evidence="2" id="KW-0812">Transmembrane</keyword>
<evidence type="ECO:0000313" key="6">
    <source>
        <dbReference type="RefSeq" id="XP_065663856.1"/>
    </source>
</evidence>
<evidence type="ECO:0000259" key="4">
    <source>
        <dbReference type="PROSITE" id="PS51699"/>
    </source>
</evidence>
<dbReference type="GeneID" id="101235176"/>
<evidence type="ECO:0000256" key="1">
    <source>
        <dbReference type="SAM" id="MobiDB-lite"/>
    </source>
</evidence>
<feature type="signal peptide" evidence="3">
    <location>
        <begin position="1"/>
        <end position="16"/>
    </location>
</feature>
<feature type="region of interest" description="Disordered" evidence="1">
    <location>
        <begin position="3925"/>
        <end position="3949"/>
    </location>
</feature>
<feature type="compositionally biased region" description="Polar residues" evidence="1">
    <location>
        <begin position="3652"/>
        <end position="3670"/>
    </location>
</feature>
<organism evidence="5 6">
    <name type="scientific">Hydra vulgaris</name>
    <name type="common">Hydra</name>
    <name type="synonym">Hydra attenuata</name>
    <dbReference type="NCBI Taxonomy" id="6087"/>
    <lineage>
        <taxon>Eukaryota</taxon>
        <taxon>Metazoa</taxon>
        <taxon>Cnidaria</taxon>
        <taxon>Hydrozoa</taxon>
        <taxon>Hydroidolina</taxon>
        <taxon>Anthoathecata</taxon>
        <taxon>Aplanulata</taxon>
        <taxon>Hydridae</taxon>
        <taxon>Hydra</taxon>
    </lineage>
</organism>
<protein>
    <submittedName>
        <fullName evidence="6">Uncharacterized protein LOC101235176 isoform X2</fullName>
    </submittedName>
</protein>
<feature type="domain" description="Peptidase S72" evidence="4">
    <location>
        <begin position="362"/>
        <end position="479"/>
    </location>
</feature>
<evidence type="ECO:0000313" key="5">
    <source>
        <dbReference type="Proteomes" id="UP001652625"/>
    </source>
</evidence>
<keyword evidence="2" id="KW-0472">Membrane</keyword>
<evidence type="ECO:0000256" key="2">
    <source>
        <dbReference type="SAM" id="Phobius"/>
    </source>
</evidence>
<dbReference type="InterPro" id="IPR030398">
    <property type="entry name" value="SEA_DG_dom"/>
</dbReference>